<dbReference type="Proteomes" id="UP000030185">
    <property type="component" value="Unassembled WGS sequence"/>
</dbReference>
<evidence type="ECO:0000313" key="4">
    <source>
        <dbReference type="Proteomes" id="UP000030185"/>
    </source>
</evidence>
<accession>A0A098LG25</accession>
<dbReference type="EMBL" id="BBLT01000004">
    <property type="protein sequence ID" value="GAL85048.1"/>
    <property type="molecule type" value="Genomic_DNA"/>
</dbReference>
<dbReference type="SUPFAM" id="SSF82649">
    <property type="entry name" value="SufE/NifU"/>
    <property type="match status" value="1"/>
</dbReference>
<sequence>MSAAEKTVKEIQNQVVEEFSFFDEWDEKYAYLIELGKKLEILDPSHKTEEKKIKGCQSQVWLNSYLKDDKIYYQADSDAVIVKGLVSLLVRVFSGHPPAEVAQADIDFIDEIGLKQHLSPTRSNGLVSMLKQMKLDAVAFQALLQSKQ</sequence>
<comment type="caution">
    <text evidence="3">The sequence shown here is derived from an EMBL/GenBank/DDBJ whole genome shotgun (WGS) entry which is preliminary data.</text>
</comment>
<dbReference type="AlphaFoldDB" id="A0A098LG25"/>
<name>A0A098LG25_9BACT</name>
<proteinExistence type="inferred from homology"/>
<organism evidence="3 4">
    <name type="scientific">Sporocytophaga myxococcoides</name>
    <dbReference type="NCBI Taxonomy" id="153721"/>
    <lineage>
        <taxon>Bacteria</taxon>
        <taxon>Pseudomonadati</taxon>
        <taxon>Bacteroidota</taxon>
        <taxon>Cytophagia</taxon>
        <taxon>Cytophagales</taxon>
        <taxon>Cytophagaceae</taxon>
        <taxon>Sporocytophaga</taxon>
    </lineage>
</organism>
<dbReference type="eggNOG" id="COG2166">
    <property type="taxonomic scope" value="Bacteria"/>
</dbReference>
<keyword evidence="4" id="KW-1185">Reference proteome</keyword>
<protein>
    <submittedName>
        <fullName evidence="3">Fe-S metabolism protein SufE</fullName>
    </submittedName>
</protein>
<dbReference type="RefSeq" id="WP_045463027.1">
    <property type="nucleotide sequence ID" value="NZ_BBLT01000004.1"/>
</dbReference>
<comment type="similarity">
    <text evidence="1">Belongs to the SufE family.</text>
</comment>
<dbReference type="PANTHER" id="PTHR43597">
    <property type="entry name" value="SULFUR ACCEPTOR PROTEIN CSDE"/>
    <property type="match status" value="1"/>
</dbReference>
<dbReference type="STRING" id="153721.MYP_2276"/>
<dbReference type="InterPro" id="IPR003808">
    <property type="entry name" value="Fe-S_metab-assoc_dom"/>
</dbReference>
<dbReference type="Gene3D" id="3.90.1010.10">
    <property type="match status" value="1"/>
</dbReference>
<evidence type="ECO:0000313" key="3">
    <source>
        <dbReference type="EMBL" id="GAL85048.1"/>
    </source>
</evidence>
<feature type="domain" description="Fe-S metabolism associated" evidence="2">
    <location>
        <begin position="16"/>
        <end position="134"/>
    </location>
</feature>
<dbReference type="OrthoDB" id="9799320at2"/>
<dbReference type="Pfam" id="PF02657">
    <property type="entry name" value="SufE"/>
    <property type="match status" value="1"/>
</dbReference>
<evidence type="ECO:0000256" key="1">
    <source>
        <dbReference type="ARBA" id="ARBA00010282"/>
    </source>
</evidence>
<reference evidence="3 4" key="1">
    <citation type="submission" date="2014-09" db="EMBL/GenBank/DDBJ databases">
        <title>Sporocytophaga myxococcoides PG-01 genome sequencing.</title>
        <authorList>
            <person name="Liu L."/>
            <person name="Gao P.J."/>
            <person name="Chen G.J."/>
            <person name="Wang L.S."/>
        </authorList>
    </citation>
    <scope>NUCLEOTIDE SEQUENCE [LARGE SCALE GENOMIC DNA]</scope>
    <source>
        <strain evidence="3 4">PG-01</strain>
    </source>
</reference>
<gene>
    <name evidence="3" type="ORF">MYP_2276</name>
</gene>
<dbReference type="PANTHER" id="PTHR43597:SF5">
    <property type="entry name" value="SUFE-LIKE PROTEIN 2, CHLOROPLASTIC"/>
    <property type="match status" value="1"/>
</dbReference>
<evidence type="ECO:0000259" key="2">
    <source>
        <dbReference type="Pfam" id="PF02657"/>
    </source>
</evidence>